<gene>
    <name evidence="3" type="ORF">PHLGIDRAFT_109664</name>
</gene>
<evidence type="ECO:0000313" key="4">
    <source>
        <dbReference type="Proteomes" id="UP000053257"/>
    </source>
</evidence>
<proteinExistence type="predicted"/>
<evidence type="ECO:0000313" key="3">
    <source>
        <dbReference type="EMBL" id="KIP04403.1"/>
    </source>
</evidence>
<name>A0A0C3PFM4_PHLG1</name>
<dbReference type="PANTHER" id="PTHR23355">
    <property type="entry name" value="RIBONUCLEASE"/>
    <property type="match status" value="1"/>
</dbReference>
<feature type="region of interest" description="Disordered" evidence="1">
    <location>
        <begin position="29"/>
        <end position="63"/>
    </location>
</feature>
<dbReference type="InterPro" id="IPR050180">
    <property type="entry name" value="RNR_Ribonuclease"/>
</dbReference>
<dbReference type="InterPro" id="IPR001900">
    <property type="entry name" value="RNase_II/R"/>
</dbReference>
<evidence type="ECO:0000259" key="2">
    <source>
        <dbReference type="SMART" id="SM00955"/>
    </source>
</evidence>
<dbReference type="OrthoDB" id="2285229at2759"/>
<evidence type="ECO:0000256" key="1">
    <source>
        <dbReference type="SAM" id="MobiDB-lite"/>
    </source>
</evidence>
<dbReference type="GO" id="GO:0000932">
    <property type="term" value="C:P-body"/>
    <property type="evidence" value="ECO:0007669"/>
    <property type="project" value="TreeGrafter"/>
</dbReference>
<dbReference type="InterPro" id="IPR012340">
    <property type="entry name" value="NA-bd_OB-fold"/>
</dbReference>
<dbReference type="SUPFAM" id="SSF50249">
    <property type="entry name" value="Nucleic acid-binding proteins"/>
    <property type="match status" value="1"/>
</dbReference>
<accession>A0A0C3PFM4</accession>
<dbReference type="SMART" id="SM00955">
    <property type="entry name" value="RNB"/>
    <property type="match status" value="1"/>
</dbReference>
<dbReference type="AlphaFoldDB" id="A0A0C3PFM4"/>
<dbReference type="STRING" id="745531.A0A0C3PFM4"/>
<dbReference type="GO" id="GO:0006402">
    <property type="term" value="P:mRNA catabolic process"/>
    <property type="evidence" value="ECO:0007669"/>
    <property type="project" value="TreeGrafter"/>
</dbReference>
<reference evidence="3 4" key="1">
    <citation type="journal article" date="2014" name="PLoS Genet.">
        <title>Analysis of the Phlebiopsis gigantea genome, transcriptome and secretome provides insight into its pioneer colonization strategies of wood.</title>
        <authorList>
            <person name="Hori C."/>
            <person name="Ishida T."/>
            <person name="Igarashi K."/>
            <person name="Samejima M."/>
            <person name="Suzuki H."/>
            <person name="Master E."/>
            <person name="Ferreira P."/>
            <person name="Ruiz-Duenas F.J."/>
            <person name="Held B."/>
            <person name="Canessa P."/>
            <person name="Larrondo L.F."/>
            <person name="Schmoll M."/>
            <person name="Druzhinina I.S."/>
            <person name="Kubicek C.P."/>
            <person name="Gaskell J.A."/>
            <person name="Kersten P."/>
            <person name="St John F."/>
            <person name="Glasner J."/>
            <person name="Sabat G."/>
            <person name="Splinter BonDurant S."/>
            <person name="Syed K."/>
            <person name="Yadav J."/>
            <person name="Mgbeahuruike A.C."/>
            <person name="Kovalchuk A."/>
            <person name="Asiegbu F.O."/>
            <person name="Lackner G."/>
            <person name="Hoffmeister D."/>
            <person name="Rencoret J."/>
            <person name="Gutierrez A."/>
            <person name="Sun H."/>
            <person name="Lindquist E."/>
            <person name="Barry K."/>
            <person name="Riley R."/>
            <person name="Grigoriev I.V."/>
            <person name="Henrissat B."/>
            <person name="Kues U."/>
            <person name="Berka R.M."/>
            <person name="Martinez A.T."/>
            <person name="Covert S.F."/>
            <person name="Blanchette R.A."/>
            <person name="Cullen D."/>
        </authorList>
    </citation>
    <scope>NUCLEOTIDE SEQUENCE [LARGE SCALE GENOMIC DNA]</scope>
    <source>
        <strain evidence="3 4">11061_1 CR5-6</strain>
    </source>
</reference>
<dbReference type="GO" id="GO:0000175">
    <property type="term" value="F:3'-5'-RNA exonuclease activity"/>
    <property type="evidence" value="ECO:0007669"/>
    <property type="project" value="TreeGrafter"/>
</dbReference>
<organism evidence="3 4">
    <name type="scientific">Phlebiopsis gigantea (strain 11061_1 CR5-6)</name>
    <name type="common">White-rot fungus</name>
    <name type="synonym">Peniophora gigantea</name>
    <dbReference type="NCBI Taxonomy" id="745531"/>
    <lineage>
        <taxon>Eukaryota</taxon>
        <taxon>Fungi</taxon>
        <taxon>Dikarya</taxon>
        <taxon>Basidiomycota</taxon>
        <taxon>Agaricomycotina</taxon>
        <taxon>Agaricomycetes</taxon>
        <taxon>Polyporales</taxon>
        <taxon>Phanerochaetaceae</taxon>
        <taxon>Phlebiopsis</taxon>
    </lineage>
</organism>
<protein>
    <recommendedName>
        <fullName evidence="2">RNB domain-containing protein</fullName>
    </recommendedName>
</protein>
<dbReference type="Proteomes" id="UP000053257">
    <property type="component" value="Unassembled WGS sequence"/>
</dbReference>
<feature type="region of interest" description="Disordered" evidence="1">
    <location>
        <begin position="354"/>
        <end position="374"/>
    </location>
</feature>
<dbReference type="PANTHER" id="PTHR23355:SF65">
    <property type="entry name" value="EXORIBONUCLEASE CYT-4, PUTATIVE (AFU_ORTHOLOGUE AFUA_7G01550)-RELATED"/>
    <property type="match status" value="1"/>
</dbReference>
<dbReference type="EMBL" id="KN840576">
    <property type="protein sequence ID" value="KIP04403.1"/>
    <property type="molecule type" value="Genomic_DNA"/>
</dbReference>
<sequence length="970" mass="107983">MHRRGLQHVSSTVSGSQVLTRCIHGSAAAPPYAAKSTPRPPPRKKGKATRPPPPKDRNVIGSVDIGRRSALEPAINSKDVLKAVDELIIASAKAKVSRNTVALEQNVQSIVPSQTKTQFFAEPAPEVAADFSVGEDLGSSRSIPVGTFIELRRNQATTHGVVLSSVSEGSRRTVWSITSSGEIFMTLVDDVMFAIPDFMDRNTVAACGDSSLLQEETHVPDANQIAARVRILKKLRSLEQEVETSYQTVAMRVAQALRSAPWYSSNEWHEVSTNEVVALAGLRGMVDKLCVHKYLMAHYERFTAHSSDFLGTQKFWVRPCTALEDLSLVTTLISQRSPVLDTFAEKARRLVAASRERRASSSNPAVRPDPETSFSSEEQAIIRVLIAFVRNTRTTQKDPYTIPVATIVKRVGLYNVKISSAVVHQFLSEIGAIAPWDDPVSRDRSLVTLPPRKDPLASLSNPVPSLSTLGPDDYYPNDMVAHLRHDFGDLPAFVIDDVGAQELDDAVSVEHIPSEPNNYWVHVHIADPTLKLHPLHALSQQARLKFSTAYDVHHTEPMIPSSVMYEGLSLGSQSEQGLPDNVLTFSAKIDERGEILEHRVRPGILRNVQVVRYDDVDRLLGLPPVDRTTPFSIPSSEERIDVPPSLPPTHIEDFRALHSIAHRLVRNRYERDGLWWDIPASTVVVTPKPLPPNPSDLSHPSIYTGYPDLTYVVNSQEKTERGARQLVAECMKVACRVASRFFIERDVPFVRRASSFPHVPGEGAWEALLAKRRDDGCLDIETIVKANITVPRGEYTLEPKGHYVLGVPDGEGYVRVTSPLRRYGDLVAHWQIKHALVAASGGQPKPLFDTTWLTEFAREMTTKEMALKAIERRHNQFWSFRYLQRWQATAQSDHGRPNPLDAMEAIVIREAETDIVFHRSNIRVIIPSLGVPAKLEVKDGRLLNLGEKILVRYNQIELGCRPEFGVSLCD</sequence>
<dbReference type="HOGENOM" id="CLU_002512_2_0_1"/>
<dbReference type="GO" id="GO:0003723">
    <property type="term" value="F:RNA binding"/>
    <property type="evidence" value="ECO:0007669"/>
    <property type="project" value="InterPro"/>
</dbReference>
<feature type="domain" description="RNB" evidence="2">
    <location>
        <begin position="484"/>
        <end position="838"/>
    </location>
</feature>
<keyword evidence="4" id="KW-1185">Reference proteome</keyword>
<dbReference type="Pfam" id="PF00773">
    <property type="entry name" value="RNB"/>
    <property type="match status" value="1"/>
</dbReference>